<keyword evidence="1" id="KW-0539">Nucleus</keyword>
<dbReference type="EMBL" id="JYDU01001097">
    <property type="protein sequence ID" value="KRX73076.1"/>
    <property type="molecule type" value="Genomic_DNA"/>
</dbReference>
<organism evidence="2 3">
    <name type="scientific">Trichinella pseudospiralis</name>
    <name type="common">Parasitic roundworm</name>
    <dbReference type="NCBI Taxonomy" id="6337"/>
    <lineage>
        <taxon>Eukaryota</taxon>
        <taxon>Metazoa</taxon>
        <taxon>Ecdysozoa</taxon>
        <taxon>Nematoda</taxon>
        <taxon>Enoplea</taxon>
        <taxon>Dorylaimia</taxon>
        <taxon>Trichinellida</taxon>
        <taxon>Trichinellidae</taxon>
        <taxon>Trichinella</taxon>
    </lineage>
</organism>
<comment type="subunit">
    <text evidence="1">Part of the nuclear pore complex (NPC).</text>
</comment>
<proteinExistence type="inferred from homology"/>
<keyword evidence="1" id="KW-0813">Transport</keyword>
<reference evidence="2 3" key="1">
    <citation type="submission" date="2015-01" db="EMBL/GenBank/DDBJ databases">
        <title>Evolution of Trichinella species and genotypes.</title>
        <authorList>
            <person name="Korhonen P.K."/>
            <person name="Edoardo P."/>
            <person name="Giuseppe L.R."/>
            <person name="Gasser R.B."/>
        </authorList>
    </citation>
    <scope>NUCLEOTIDE SEQUENCE [LARGE SCALE GENOMIC DNA]</scope>
    <source>
        <strain evidence="2">ISS141</strain>
    </source>
</reference>
<keyword evidence="1" id="KW-0906">Nuclear pore complex</keyword>
<comment type="subcellular location">
    <subcellularLocation>
        <location evidence="1">Nucleus</location>
        <location evidence="1">Nuclear pore complex</location>
    </subcellularLocation>
    <subcellularLocation>
        <location evidence="1">Nucleus membrane</location>
    </subcellularLocation>
</comment>
<name>A0A0V0WB39_TRIPS</name>
<keyword evidence="1" id="KW-0509">mRNA transport</keyword>
<sequence length="51" mass="6213">MDPDAPFRQNRPLYPEDENGQERFYLWIFRYIRAGCINSVSQTVLIYIFIR</sequence>
<comment type="function">
    <text evidence="1">Functions as a component of the nuclear pore complex (NPC).</text>
</comment>
<evidence type="ECO:0000256" key="1">
    <source>
        <dbReference type="RuleBase" id="RU365072"/>
    </source>
</evidence>
<evidence type="ECO:0000313" key="2">
    <source>
        <dbReference type="EMBL" id="KRX73076.1"/>
    </source>
</evidence>
<dbReference type="GO" id="GO:0005643">
    <property type="term" value="C:nuclear pore"/>
    <property type="evidence" value="ECO:0007669"/>
    <property type="project" value="UniProtKB-SubCell"/>
</dbReference>
<comment type="caution">
    <text evidence="2">The sequence shown here is derived from an EMBL/GenBank/DDBJ whole genome shotgun (WGS) entry which is preliminary data.</text>
</comment>
<protein>
    <recommendedName>
        <fullName evidence="1">Nuclear pore complex protein</fullName>
    </recommendedName>
</protein>
<keyword evidence="1" id="KW-0653">Protein transport</keyword>
<comment type="similarity">
    <text evidence="1">Belongs to the nucleoporin Nup84/Nup107 family.</text>
</comment>
<dbReference type="GO" id="GO:0015031">
    <property type="term" value="P:protein transport"/>
    <property type="evidence" value="ECO:0007669"/>
    <property type="project" value="UniProtKB-KW"/>
</dbReference>
<dbReference type="Gene3D" id="1.10.3450.20">
    <property type="match status" value="1"/>
</dbReference>
<dbReference type="GO" id="GO:0031965">
    <property type="term" value="C:nuclear membrane"/>
    <property type="evidence" value="ECO:0007669"/>
    <property type="project" value="UniProtKB-SubCell"/>
</dbReference>
<dbReference type="GO" id="GO:0017056">
    <property type="term" value="F:structural constituent of nuclear pore"/>
    <property type="evidence" value="ECO:0007669"/>
    <property type="project" value="UniProtKB-UniRule"/>
</dbReference>
<gene>
    <name evidence="2" type="ORF">T4E_46</name>
</gene>
<dbReference type="InterPro" id="IPR007252">
    <property type="entry name" value="Nup84/Nup107"/>
</dbReference>
<accession>A0A0V0WB39</accession>
<evidence type="ECO:0000313" key="3">
    <source>
        <dbReference type="Proteomes" id="UP000054815"/>
    </source>
</evidence>
<dbReference type="Pfam" id="PF04121">
    <property type="entry name" value="Nup84_Nup100"/>
    <property type="match status" value="1"/>
</dbReference>
<dbReference type="AlphaFoldDB" id="A0A0V0WB39"/>
<dbReference type="Proteomes" id="UP000054815">
    <property type="component" value="Unassembled WGS sequence"/>
</dbReference>
<keyword evidence="1" id="KW-0811">Translocation</keyword>
<keyword evidence="1" id="KW-0472">Membrane</keyword>